<dbReference type="Proteomes" id="UP000473574">
    <property type="component" value="Unassembled WGS sequence"/>
</dbReference>
<protein>
    <submittedName>
        <fullName evidence="1">Uncharacterized protein</fullName>
    </submittedName>
</protein>
<dbReference type="EMBL" id="QZCE01000002">
    <property type="protein sequence ID" value="NEZ68018.1"/>
    <property type="molecule type" value="Genomic_DNA"/>
</dbReference>
<comment type="caution">
    <text evidence="1">The sequence shown here is derived from an EMBL/GenBank/DDBJ whole genome shotgun (WGS) entry which is preliminary data.</text>
</comment>
<proteinExistence type="predicted"/>
<sequence length="134" mass="15299">MTLRFRYSEETLPVSLIKRLCDLTSLSIGELRSRVSTGESILSITAFENNWEEERVRLASVIHEIAGGSLPLSVSEVNDDNDDDEAPIEAEVLVNILRHYREIELQDQRSEDLRMGVINDPSDFEPHDDDWTVI</sequence>
<accession>A0A6M0SHJ0</accession>
<dbReference type="AlphaFoldDB" id="A0A6M0SHJ0"/>
<organism evidence="1 2">
    <name type="scientific">Adonisia turfae CCMR0082</name>
    <dbReference type="NCBI Taxonomy" id="2304604"/>
    <lineage>
        <taxon>Bacteria</taxon>
        <taxon>Bacillati</taxon>
        <taxon>Cyanobacteriota</taxon>
        <taxon>Adonisia</taxon>
        <taxon>Adonisia turfae</taxon>
    </lineage>
</organism>
<dbReference type="RefSeq" id="WP_163671276.1">
    <property type="nucleotide sequence ID" value="NZ_QZCE01000002.1"/>
</dbReference>
<name>A0A6M0SHJ0_9CYAN</name>
<reference evidence="1 2" key="1">
    <citation type="journal article" date="2020" name="Microb. Ecol.">
        <title>Ecogenomics of the Marine Benthic Filamentous Cyanobacterium Adonisia.</title>
        <authorList>
            <person name="Walter J.M."/>
            <person name="Coutinho F.H."/>
            <person name="Leomil L."/>
            <person name="Hargreaves P.I."/>
            <person name="Campeao M.E."/>
            <person name="Vieira V.V."/>
            <person name="Silva B.S."/>
            <person name="Fistarol G.O."/>
            <person name="Salomon P.S."/>
            <person name="Sawabe T."/>
            <person name="Mino S."/>
            <person name="Hosokawa M."/>
            <person name="Miyashita H."/>
            <person name="Maruyama F."/>
            <person name="van Verk M.C."/>
            <person name="Dutilh B.E."/>
            <person name="Thompson C.C."/>
            <person name="Thompson F.L."/>
        </authorList>
    </citation>
    <scope>NUCLEOTIDE SEQUENCE [LARGE SCALE GENOMIC DNA]</scope>
    <source>
        <strain evidence="1 2">CCMR0082</strain>
    </source>
</reference>
<evidence type="ECO:0000313" key="2">
    <source>
        <dbReference type="Proteomes" id="UP000473574"/>
    </source>
</evidence>
<gene>
    <name evidence="1" type="ORF">D0962_35700</name>
</gene>
<evidence type="ECO:0000313" key="1">
    <source>
        <dbReference type="EMBL" id="NEZ68018.1"/>
    </source>
</evidence>